<name>A0AAE1UFG2_9EUCA</name>
<sequence length="121" mass="13586">MNFVNLGEIFPLGNIKCMVTLRPLRETSSFHTGVKMGIFLSCCGGGNQSSEYSNVDDVNDPEVRRKQMAEAAEARMKAQEGRGVKDPAVVRERQRKAMELERLEQQSVGTQREGGLRWQVN</sequence>
<keyword evidence="3" id="KW-0449">Lipoprotein</keyword>
<evidence type="ECO:0000256" key="1">
    <source>
        <dbReference type="ARBA" id="ARBA00022707"/>
    </source>
</evidence>
<dbReference type="GO" id="GO:1904153">
    <property type="term" value="P:negative regulation of retrograde protein transport, ER to cytosol"/>
    <property type="evidence" value="ECO:0007669"/>
    <property type="project" value="TreeGrafter"/>
</dbReference>
<proteinExistence type="predicted"/>
<comment type="caution">
    <text evidence="4">The sequence shown here is derived from an EMBL/GenBank/DDBJ whole genome shotgun (WGS) entry which is preliminary data.</text>
</comment>
<dbReference type="GO" id="GO:1904240">
    <property type="term" value="P:negative regulation of VCP-NPL4-UFD1 AAA ATPase complex assembly"/>
    <property type="evidence" value="ECO:0007669"/>
    <property type="project" value="TreeGrafter"/>
</dbReference>
<accession>A0AAE1UFG2</accession>
<keyword evidence="2" id="KW-0564">Palmitate</keyword>
<gene>
    <name evidence="4" type="ORF">Pmani_007642</name>
</gene>
<dbReference type="GO" id="GO:0005789">
    <property type="term" value="C:endoplasmic reticulum membrane"/>
    <property type="evidence" value="ECO:0007669"/>
    <property type="project" value="TreeGrafter"/>
</dbReference>
<dbReference type="Proteomes" id="UP001292094">
    <property type="component" value="Unassembled WGS sequence"/>
</dbReference>
<dbReference type="GO" id="GO:1904293">
    <property type="term" value="P:negative regulation of ERAD pathway"/>
    <property type="evidence" value="ECO:0007669"/>
    <property type="project" value="TreeGrafter"/>
</dbReference>
<evidence type="ECO:0000313" key="4">
    <source>
        <dbReference type="EMBL" id="KAK4321572.1"/>
    </source>
</evidence>
<evidence type="ECO:0008006" key="6">
    <source>
        <dbReference type="Google" id="ProtNLM"/>
    </source>
</evidence>
<dbReference type="InterPro" id="IPR055366">
    <property type="entry name" value="SVIP_metazoa"/>
</dbReference>
<keyword evidence="5" id="KW-1185">Reference proteome</keyword>
<dbReference type="PANTHER" id="PTHR35269">
    <property type="entry name" value="SMALL VCP/P97-INTERACTING PROTEIN"/>
    <property type="match status" value="1"/>
</dbReference>
<evidence type="ECO:0000256" key="3">
    <source>
        <dbReference type="ARBA" id="ARBA00023288"/>
    </source>
</evidence>
<dbReference type="AlphaFoldDB" id="A0AAE1UFG2"/>
<dbReference type="EMBL" id="JAWZYT010000577">
    <property type="protein sequence ID" value="KAK4321572.1"/>
    <property type="molecule type" value="Genomic_DNA"/>
</dbReference>
<dbReference type="InterPro" id="IPR031632">
    <property type="entry name" value="SVIP"/>
</dbReference>
<reference evidence="4" key="1">
    <citation type="submission" date="2023-11" db="EMBL/GenBank/DDBJ databases">
        <title>Genome assemblies of two species of porcelain crab, Petrolisthes cinctipes and Petrolisthes manimaculis (Anomura: Porcellanidae).</title>
        <authorList>
            <person name="Angst P."/>
        </authorList>
    </citation>
    <scope>NUCLEOTIDE SEQUENCE</scope>
    <source>
        <strain evidence="4">PB745_02</strain>
        <tissue evidence="4">Gill</tissue>
    </source>
</reference>
<dbReference type="PANTHER" id="PTHR35269:SF1">
    <property type="entry name" value="SMALL VCP_P97-INTERACTING PROTEIN"/>
    <property type="match status" value="1"/>
</dbReference>
<dbReference type="Pfam" id="PF15811">
    <property type="entry name" value="SVIP"/>
    <property type="match status" value="1"/>
</dbReference>
<dbReference type="GO" id="GO:0010508">
    <property type="term" value="P:positive regulation of autophagy"/>
    <property type="evidence" value="ECO:0007669"/>
    <property type="project" value="TreeGrafter"/>
</dbReference>
<keyword evidence="1" id="KW-0519">Myristate</keyword>
<protein>
    <recommendedName>
        <fullName evidence="6">Small VCP/p97-interacting protein</fullName>
    </recommendedName>
</protein>
<organism evidence="4 5">
    <name type="scientific">Petrolisthes manimaculis</name>
    <dbReference type="NCBI Taxonomy" id="1843537"/>
    <lineage>
        <taxon>Eukaryota</taxon>
        <taxon>Metazoa</taxon>
        <taxon>Ecdysozoa</taxon>
        <taxon>Arthropoda</taxon>
        <taxon>Crustacea</taxon>
        <taxon>Multicrustacea</taxon>
        <taxon>Malacostraca</taxon>
        <taxon>Eumalacostraca</taxon>
        <taxon>Eucarida</taxon>
        <taxon>Decapoda</taxon>
        <taxon>Pleocyemata</taxon>
        <taxon>Anomura</taxon>
        <taxon>Galatheoidea</taxon>
        <taxon>Porcellanidae</taxon>
        <taxon>Petrolisthes</taxon>
    </lineage>
</organism>
<evidence type="ECO:0000313" key="5">
    <source>
        <dbReference type="Proteomes" id="UP001292094"/>
    </source>
</evidence>
<evidence type="ECO:0000256" key="2">
    <source>
        <dbReference type="ARBA" id="ARBA00023139"/>
    </source>
</evidence>